<sequence>MSMLSDLSPAERHAWVRARSKFGVPLRRPEHEETMLSDEEIRIGIQRGVFDGLDGMEPIYILERRNA</sequence>
<dbReference type="EMBL" id="QFPP01000007">
    <property type="protein sequence ID" value="PZQ77961.1"/>
    <property type="molecule type" value="Genomic_DNA"/>
</dbReference>
<reference evidence="1 2" key="1">
    <citation type="submission" date="2017-08" db="EMBL/GenBank/DDBJ databases">
        <title>Infants hospitalized years apart are colonized by the same room-sourced microbial strains.</title>
        <authorList>
            <person name="Brooks B."/>
            <person name="Olm M.R."/>
            <person name="Firek B.A."/>
            <person name="Baker R."/>
            <person name="Thomas B.C."/>
            <person name="Morowitz M.J."/>
            <person name="Banfield J.F."/>
        </authorList>
    </citation>
    <scope>NUCLEOTIDE SEQUENCE [LARGE SCALE GENOMIC DNA]</scope>
    <source>
        <strain evidence="1">S2_005_003_R2_41</strain>
    </source>
</reference>
<dbReference type="Proteomes" id="UP000249135">
    <property type="component" value="Unassembled WGS sequence"/>
</dbReference>
<gene>
    <name evidence="1" type="ORF">DI563_02035</name>
</gene>
<protein>
    <submittedName>
        <fullName evidence="1">Uncharacterized protein</fullName>
    </submittedName>
</protein>
<dbReference type="AlphaFoldDB" id="A0A2W5QHE3"/>
<name>A0A2W5QHE3_VARPD</name>
<organism evidence="1 2">
    <name type="scientific">Variovorax paradoxus</name>
    <dbReference type="NCBI Taxonomy" id="34073"/>
    <lineage>
        <taxon>Bacteria</taxon>
        <taxon>Pseudomonadati</taxon>
        <taxon>Pseudomonadota</taxon>
        <taxon>Betaproteobacteria</taxon>
        <taxon>Burkholderiales</taxon>
        <taxon>Comamonadaceae</taxon>
        <taxon>Variovorax</taxon>
    </lineage>
</organism>
<evidence type="ECO:0000313" key="2">
    <source>
        <dbReference type="Proteomes" id="UP000249135"/>
    </source>
</evidence>
<comment type="caution">
    <text evidence="1">The sequence shown here is derived from an EMBL/GenBank/DDBJ whole genome shotgun (WGS) entry which is preliminary data.</text>
</comment>
<accession>A0A2W5QHE3</accession>
<evidence type="ECO:0000313" key="1">
    <source>
        <dbReference type="EMBL" id="PZQ77961.1"/>
    </source>
</evidence>
<proteinExistence type="predicted"/>